<reference evidence="1 2" key="1">
    <citation type="submission" date="2016-07" db="EMBL/GenBank/DDBJ databases">
        <title>Multiple horizontal gene transfer events from other fungi enriched the ability of initially mycotrophic Trichoderma (Ascomycota) to feed on dead plant biomass.</title>
        <authorList>
            <consortium name="DOE Joint Genome Institute"/>
            <person name="Aerts A."/>
            <person name="Atanasova L."/>
            <person name="Chenthamara K."/>
            <person name="Zhang J."/>
            <person name="Grujic M."/>
            <person name="Henrissat B."/>
            <person name="Kuo A."/>
            <person name="Salamov A."/>
            <person name="Lipzen A."/>
            <person name="Labutti K."/>
            <person name="Barry K."/>
            <person name="Miao Y."/>
            <person name="Rahimi M.J."/>
            <person name="Shen Q."/>
            <person name="Grigoriev I.V."/>
            <person name="Kubicek C.P."/>
            <person name="Druzhinina I.S."/>
        </authorList>
    </citation>
    <scope>NUCLEOTIDE SEQUENCE [LARGE SCALE GENOMIC DNA]</scope>
    <source>
        <strain evidence="1 2">CBS 226.95</strain>
    </source>
</reference>
<evidence type="ECO:0000313" key="2">
    <source>
        <dbReference type="Proteomes" id="UP000241690"/>
    </source>
</evidence>
<organism evidence="1 2">
    <name type="scientific">Trichoderma harzianum CBS 226.95</name>
    <dbReference type="NCBI Taxonomy" id="983964"/>
    <lineage>
        <taxon>Eukaryota</taxon>
        <taxon>Fungi</taxon>
        <taxon>Dikarya</taxon>
        <taxon>Ascomycota</taxon>
        <taxon>Pezizomycotina</taxon>
        <taxon>Sordariomycetes</taxon>
        <taxon>Hypocreomycetidae</taxon>
        <taxon>Hypocreales</taxon>
        <taxon>Hypocreaceae</taxon>
        <taxon>Trichoderma</taxon>
    </lineage>
</organism>
<dbReference type="AlphaFoldDB" id="A0A2T4ARF8"/>
<gene>
    <name evidence="1" type="ORF">M431DRAFT_491139</name>
</gene>
<name>A0A2T4ARF8_TRIHA</name>
<sequence length="97" mass="11249">MRRQEAVQFTHVLSSGRMEPSRVSTTCSMNRDSYHQSRRFSRSMLQYRSSVDSRSSTLARVDHQRQNIHAMRHELRSITPTQFIPAPSCPTDSLILL</sequence>
<protein>
    <submittedName>
        <fullName evidence="1">Uncharacterized protein</fullName>
    </submittedName>
</protein>
<proteinExistence type="predicted"/>
<keyword evidence="2" id="KW-1185">Reference proteome</keyword>
<dbReference type="RefSeq" id="XP_024779215.1">
    <property type="nucleotide sequence ID" value="XM_024916875.1"/>
</dbReference>
<evidence type="ECO:0000313" key="1">
    <source>
        <dbReference type="EMBL" id="PTB59538.1"/>
    </source>
</evidence>
<dbReference type="EMBL" id="KZ679676">
    <property type="protein sequence ID" value="PTB59538.1"/>
    <property type="molecule type" value="Genomic_DNA"/>
</dbReference>
<dbReference type="GeneID" id="36625444"/>
<dbReference type="Proteomes" id="UP000241690">
    <property type="component" value="Unassembled WGS sequence"/>
</dbReference>
<accession>A0A2T4ARF8</accession>